<comment type="caution">
    <text evidence="2">The sequence shown here is derived from an EMBL/GenBank/DDBJ whole genome shotgun (WGS) entry which is preliminary data.</text>
</comment>
<evidence type="ECO:0000313" key="3">
    <source>
        <dbReference type="Proteomes" id="UP000814243"/>
    </source>
</evidence>
<reference evidence="2" key="1">
    <citation type="journal article" date="2021" name="G3 (Bethesda)">
        <title>Genome and transcriptome analysis of the beet armyworm Spodoptera exigua reveals targets for pest control. .</title>
        <authorList>
            <person name="Simon S."/>
            <person name="Breeschoten T."/>
            <person name="Jansen H.J."/>
            <person name="Dirks R.P."/>
            <person name="Schranz M.E."/>
            <person name="Ros V.I.D."/>
        </authorList>
    </citation>
    <scope>NUCLEOTIDE SEQUENCE</scope>
    <source>
        <strain evidence="2">TB_SE_WUR_2020</strain>
    </source>
</reference>
<feature type="region of interest" description="Disordered" evidence="1">
    <location>
        <begin position="66"/>
        <end position="112"/>
    </location>
</feature>
<dbReference type="EMBL" id="JACEFF010000572">
    <property type="protein sequence ID" value="KAH9635126.1"/>
    <property type="molecule type" value="Genomic_DNA"/>
</dbReference>
<evidence type="ECO:0000313" key="2">
    <source>
        <dbReference type="EMBL" id="KAH9635126.1"/>
    </source>
</evidence>
<evidence type="ECO:0000256" key="1">
    <source>
        <dbReference type="SAM" id="MobiDB-lite"/>
    </source>
</evidence>
<protein>
    <submittedName>
        <fullName evidence="2">Uncharacterized protein</fullName>
    </submittedName>
</protein>
<sequence length="112" mass="12451">MTQASIKDKARFDKGRAKIQRFQRGDFVLIKNNPRNQTSLDLKFSVPYEVHRVLDNDRYLVKKVVGHHGRPRKVAHDQLRRAPQPGGSTQAAVSPPNDPQPGPSSDGTVVAS</sequence>
<dbReference type="Proteomes" id="UP000814243">
    <property type="component" value="Unassembled WGS sequence"/>
</dbReference>
<dbReference type="AlphaFoldDB" id="A0A922MEE5"/>
<organism evidence="2 3">
    <name type="scientific">Spodoptera exigua</name>
    <name type="common">Beet armyworm</name>
    <name type="synonym">Noctua fulgens</name>
    <dbReference type="NCBI Taxonomy" id="7107"/>
    <lineage>
        <taxon>Eukaryota</taxon>
        <taxon>Metazoa</taxon>
        <taxon>Ecdysozoa</taxon>
        <taxon>Arthropoda</taxon>
        <taxon>Hexapoda</taxon>
        <taxon>Insecta</taxon>
        <taxon>Pterygota</taxon>
        <taxon>Neoptera</taxon>
        <taxon>Endopterygota</taxon>
        <taxon>Lepidoptera</taxon>
        <taxon>Glossata</taxon>
        <taxon>Ditrysia</taxon>
        <taxon>Noctuoidea</taxon>
        <taxon>Noctuidae</taxon>
        <taxon>Amphipyrinae</taxon>
        <taxon>Spodoptera</taxon>
    </lineage>
</organism>
<accession>A0A922MEE5</accession>
<gene>
    <name evidence="2" type="ORF">HF086_000847</name>
</gene>
<feature type="compositionally biased region" description="Polar residues" evidence="1">
    <location>
        <begin position="103"/>
        <end position="112"/>
    </location>
</feature>
<name>A0A922MEE5_SPOEX</name>
<proteinExistence type="predicted"/>